<feature type="compositionally biased region" description="Low complexity" evidence="10">
    <location>
        <begin position="62"/>
        <end position="72"/>
    </location>
</feature>
<evidence type="ECO:0000256" key="5">
    <source>
        <dbReference type="ARBA" id="ARBA00022989"/>
    </source>
</evidence>
<evidence type="ECO:0000256" key="3">
    <source>
        <dbReference type="ARBA" id="ARBA00022475"/>
    </source>
</evidence>
<dbReference type="InterPro" id="IPR036779">
    <property type="entry name" value="LysM_dom_sf"/>
</dbReference>
<feature type="region of interest" description="Disordered" evidence="10">
    <location>
        <begin position="62"/>
        <end position="130"/>
    </location>
</feature>
<dbReference type="InterPro" id="IPR018392">
    <property type="entry name" value="LysM"/>
</dbReference>
<reference evidence="13" key="1">
    <citation type="submission" date="2025-08" db="UniProtKB">
        <authorList>
            <consortium name="Ensembl"/>
        </authorList>
    </citation>
    <scope>IDENTIFICATION</scope>
</reference>
<dbReference type="GO" id="GO:0005794">
    <property type="term" value="C:Golgi apparatus"/>
    <property type="evidence" value="ECO:0007669"/>
    <property type="project" value="UniProtKB-SubCell"/>
</dbReference>
<dbReference type="PANTHER" id="PTHR20932">
    <property type="entry name" value="LYSM AND PUTATIVE PEPTIDOGLYCAN-BINDING DOMAIN-CONTAINING PROTEIN"/>
    <property type="match status" value="1"/>
</dbReference>
<organism evidence="13 14">
    <name type="scientific">Anser cygnoides</name>
    <name type="common">Swan goose</name>
    <dbReference type="NCBI Taxonomy" id="8845"/>
    <lineage>
        <taxon>Eukaryota</taxon>
        <taxon>Metazoa</taxon>
        <taxon>Chordata</taxon>
        <taxon>Craniata</taxon>
        <taxon>Vertebrata</taxon>
        <taxon>Euteleostomi</taxon>
        <taxon>Archelosauria</taxon>
        <taxon>Archosauria</taxon>
        <taxon>Dinosauria</taxon>
        <taxon>Saurischia</taxon>
        <taxon>Theropoda</taxon>
        <taxon>Coelurosauria</taxon>
        <taxon>Aves</taxon>
        <taxon>Neognathae</taxon>
        <taxon>Galloanserae</taxon>
        <taxon>Anseriformes</taxon>
        <taxon>Anatidae</taxon>
        <taxon>Anserinae</taxon>
        <taxon>Anser</taxon>
    </lineage>
</organism>
<dbReference type="Ensembl" id="ENSACDT00005015430.1">
    <property type="protein sequence ID" value="ENSACDP00005012798.1"/>
    <property type="gene ID" value="ENSACDG00005009429.1"/>
</dbReference>
<dbReference type="InterPro" id="IPR045030">
    <property type="entry name" value="LYSM1-4"/>
</dbReference>
<dbReference type="AlphaFoldDB" id="A0A8B9IJS7"/>
<comment type="function">
    <text evidence="8">Essential for Golgi structural integrity.</text>
</comment>
<evidence type="ECO:0000256" key="7">
    <source>
        <dbReference type="ARBA" id="ARBA00023136"/>
    </source>
</evidence>
<evidence type="ECO:0000256" key="6">
    <source>
        <dbReference type="ARBA" id="ARBA00023034"/>
    </source>
</evidence>
<accession>A0A8B9IJS7</accession>
<keyword evidence="7 11" id="KW-0472">Membrane</keyword>
<dbReference type="Proteomes" id="UP000694521">
    <property type="component" value="Unplaced"/>
</dbReference>
<evidence type="ECO:0000313" key="13">
    <source>
        <dbReference type="Ensembl" id="ENSACDP00005012798.1"/>
    </source>
</evidence>
<evidence type="ECO:0000256" key="4">
    <source>
        <dbReference type="ARBA" id="ARBA00022692"/>
    </source>
</evidence>
<dbReference type="GO" id="GO:0005886">
    <property type="term" value="C:plasma membrane"/>
    <property type="evidence" value="ECO:0007669"/>
    <property type="project" value="UniProtKB-SubCell"/>
</dbReference>
<keyword evidence="5 11" id="KW-1133">Transmembrane helix</keyword>
<keyword evidence="14" id="KW-1185">Reference proteome</keyword>
<sequence>MLSPPPSGPRTAPLLSVCPCEGAGRTAIKWRTAPPQRRMAACPFRGGAGGGAGPGLAPRGGRCGAAGMAGRATQPPAVSQPPGGGHHHHHPPYPYPHPVAAEGEGPEEEAEAFELRPRGREKVRRSASRDRPDDIVLLTRDIQEGDTLNAIALQFCCSVADIKRVNNLINDQDFFALRSIKIPVKKFSVLTETHASPKGRPVLRPAHCSPEVLETSPSDKFSANETAGNFLKEVDRDIEEIVKCNDTKRENLNEVVSALAAQQVCFETDGKTKKSKDPYYGADWGIGWWTAVVIMLIIGIITPVFYLLYYEVLVKADVSHHSTMESAHSFVTAAPHQKQIENGMNPANIINVDNQGDLQPYNRKPQATVIHRHIT</sequence>
<proteinExistence type="predicted"/>
<evidence type="ECO:0000259" key="12">
    <source>
        <dbReference type="PROSITE" id="PS51782"/>
    </source>
</evidence>
<feature type="domain" description="LysM" evidence="12">
    <location>
        <begin position="138"/>
        <end position="182"/>
    </location>
</feature>
<protein>
    <recommendedName>
        <fullName evidence="9">LysM and putative peptidoglycan-binding domain-containing protein 3</fullName>
    </recommendedName>
</protein>
<evidence type="ECO:0000256" key="1">
    <source>
        <dbReference type="ARBA" id="ARBA00004162"/>
    </source>
</evidence>
<dbReference type="GO" id="GO:0007030">
    <property type="term" value="P:Golgi organization"/>
    <property type="evidence" value="ECO:0007669"/>
    <property type="project" value="TreeGrafter"/>
</dbReference>
<keyword evidence="6" id="KW-0333">Golgi apparatus</keyword>
<evidence type="ECO:0000256" key="10">
    <source>
        <dbReference type="SAM" id="MobiDB-lite"/>
    </source>
</evidence>
<evidence type="ECO:0000256" key="8">
    <source>
        <dbReference type="ARBA" id="ARBA00037465"/>
    </source>
</evidence>
<keyword evidence="3" id="KW-1003">Cell membrane</keyword>
<evidence type="ECO:0000313" key="14">
    <source>
        <dbReference type="Proteomes" id="UP000694521"/>
    </source>
</evidence>
<dbReference type="SMART" id="SM00257">
    <property type="entry name" value="LysM"/>
    <property type="match status" value="1"/>
</dbReference>
<feature type="transmembrane region" description="Helical" evidence="11">
    <location>
        <begin position="286"/>
        <end position="309"/>
    </location>
</feature>
<dbReference type="CDD" id="cd00118">
    <property type="entry name" value="LysM"/>
    <property type="match status" value="1"/>
</dbReference>
<evidence type="ECO:0000256" key="2">
    <source>
        <dbReference type="ARBA" id="ARBA00004555"/>
    </source>
</evidence>
<dbReference type="PROSITE" id="PS51782">
    <property type="entry name" value="LYSM"/>
    <property type="match status" value="1"/>
</dbReference>
<reference evidence="13" key="2">
    <citation type="submission" date="2025-09" db="UniProtKB">
        <authorList>
            <consortium name="Ensembl"/>
        </authorList>
    </citation>
    <scope>IDENTIFICATION</scope>
</reference>
<dbReference type="Pfam" id="PF01476">
    <property type="entry name" value="LysM"/>
    <property type="match status" value="1"/>
</dbReference>
<evidence type="ECO:0000256" key="11">
    <source>
        <dbReference type="SAM" id="Phobius"/>
    </source>
</evidence>
<name>A0A8B9IJS7_ANSCY</name>
<keyword evidence="4 11" id="KW-0812">Transmembrane</keyword>
<evidence type="ECO:0000256" key="9">
    <source>
        <dbReference type="ARBA" id="ARBA00040993"/>
    </source>
</evidence>
<comment type="subcellular location">
    <subcellularLocation>
        <location evidence="1">Cell membrane</location>
        <topology evidence="1">Single-pass membrane protein</topology>
    </subcellularLocation>
    <subcellularLocation>
        <location evidence="2">Golgi apparatus</location>
    </subcellularLocation>
</comment>
<dbReference type="PANTHER" id="PTHR20932:SF5">
    <property type="entry name" value="AND PUTATIVE PEPTIDOGLYCAN-BINDING DOMAIN-CONTAINING PROTEIN 3-RELATED"/>
    <property type="match status" value="1"/>
</dbReference>
<dbReference type="Gene3D" id="3.10.350.10">
    <property type="entry name" value="LysM domain"/>
    <property type="match status" value="1"/>
</dbReference>